<organism evidence="1">
    <name type="scientific">Rhipicephalus zambeziensis</name>
    <dbReference type="NCBI Taxonomy" id="60191"/>
    <lineage>
        <taxon>Eukaryota</taxon>
        <taxon>Metazoa</taxon>
        <taxon>Ecdysozoa</taxon>
        <taxon>Arthropoda</taxon>
        <taxon>Chelicerata</taxon>
        <taxon>Arachnida</taxon>
        <taxon>Acari</taxon>
        <taxon>Parasitiformes</taxon>
        <taxon>Ixodida</taxon>
        <taxon>Ixodoidea</taxon>
        <taxon>Ixodidae</taxon>
        <taxon>Rhipicephalinae</taxon>
        <taxon>Rhipicephalus</taxon>
        <taxon>Rhipicephalus</taxon>
    </lineage>
</organism>
<sequence length="84" mass="9228">MPLFLQAAACITKTSKMSTCSQELFRYVCVSVVTRPSFFTSRSLTPEFVAYLCDVSFTNANLKIVLGANCNAQKCKGDMGVLFI</sequence>
<protein>
    <submittedName>
        <fullName evidence="1">Uncharacterized protein</fullName>
    </submittedName>
</protein>
<proteinExistence type="predicted"/>
<reference evidence="1" key="1">
    <citation type="journal article" date="2017" name="Parasit. Vectors">
        <title>Sialotranscriptomics of Rhipicephalus zambeziensis reveals intricate expression profiles of secretory proteins and suggests tight temporal transcriptional regulation during blood-feeding.</title>
        <authorList>
            <person name="de Castro M.H."/>
            <person name="de Klerk D."/>
            <person name="Pienaar R."/>
            <person name="Rees D.J.G."/>
            <person name="Mans B.J."/>
        </authorList>
    </citation>
    <scope>NUCLEOTIDE SEQUENCE</scope>
    <source>
        <tissue evidence="1">Salivary glands</tissue>
    </source>
</reference>
<accession>A0A224YBL3</accession>
<dbReference type="EMBL" id="GFPF01003149">
    <property type="protein sequence ID" value="MAA14295.1"/>
    <property type="molecule type" value="Transcribed_RNA"/>
</dbReference>
<dbReference type="AlphaFoldDB" id="A0A224YBL3"/>
<name>A0A224YBL3_9ACAR</name>
<evidence type="ECO:0000313" key="1">
    <source>
        <dbReference type="EMBL" id="MAA14295.1"/>
    </source>
</evidence>